<reference evidence="1" key="1">
    <citation type="submission" date="2021-05" db="EMBL/GenBank/DDBJ databases">
        <authorList>
            <person name="Arsene-Ploetze F."/>
        </authorList>
    </citation>
    <scope>NUCLEOTIDE SEQUENCE</scope>
    <source>
        <strain evidence="1">DSM 42138</strain>
    </source>
</reference>
<keyword evidence="2" id="KW-1185">Reference proteome</keyword>
<accession>A0A9W4DWW4</accession>
<evidence type="ECO:0000313" key="2">
    <source>
        <dbReference type="Proteomes" id="UP001152519"/>
    </source>
</evidence>
<gene>
    <name evidence="1" type="ORF">SCOCK_60230</name>
</gene>
<dbReference type="EMBL" id="CAJSLV010000092">
    <property type="protein sequence ID" value="CAG6397897.1"/>
    <property type="molecule type" value="Genomic_DNA"/>
</dbReference>
<organism evidence="1 2">
    <name type="scientific">Actinacidiphila cocklensis</name>
    <dbReference type="NCBI Taxonomy" id="887465"/>
    <lineage>
        <taxon>Bacteria</taxon>
        <taxon>Bacillati</taxon>
        <taxon>Actinomycetota</taxon>
        <taxon>Actinomycetes</taxon>
        <taxon>Kitasatosporales</taxon>
        <taxon>Streptomycetaceae</taxon>
        <taxon>Actinacidiphila</taxon>
    </lineage>
</organism>
<name>A0A9W4DWW4_9ACTN</name>
<evidence type="ECO:0000313" key="1">
    <source>
        <dbReference type="EMBL" id="CAG6397897.1"/>
    </source>
</evidence>
<protein>
    <submittedName>
        <fullName evidence="1">Uncharacterized protein</fullName>
    </submittedName>
</protein>
<proteinExistence type="predicted"/>
<dbReference type="RefSeq" id="WP_251498672.1">
    <property type="nucleotide sequence ID" value="NZ_CAJSLV010000092.1"/>
</dbReference>
<sequence>MGFSGDLIFGRSECPLVEAPVFSGLREEVRDGIHAWWPRPGGWQTLQLDYGLWEEASLAALVQWTGAAACCASVYDSDTALVTGLGTDGRQWDAYLHLELLAASEAGDLWAEEPAGMGDMSVWVTTPAYAAATRRKLAELDATVPADARAALAWAANAGFPGKADPASIEAVLRSHEVFVEESFTALLDRLGFPAAAEPADHLTV</sequence>
<comment type="caution">
    <text evidence="1">The sequence shown here is derived from an EMBL/GenBank/DDBJ whole genome shotgun (WGS) entry which is preliminary data.</text>
</comment>
<dbReference type="AlphaFoldDB" id="A0A9W4DWW4"/>
<dbReference type="Proteomes" id="UP001152519">
    <property type="component" value="Unassembled WGS sequence"/>
</dbReference>